<dbReference type="OrthoDB" id="448427at2759"/>
<evidence type="ECO:0000256" key="7">
    <source>
        <dbReference type="ARBA" id="ARBA00023136"/>
    </source>
</evidence>
<evidence type="ECO:0000313" key="11">
    <source>
        <dbReference type="EMBL" id="EZA57438.1"/>
    </source>
</evidence>
<dbReference type="SUPFAM" id="SSF103506">
    <property type="entry name" value="Mitochondrial carrier"/>
    <property type="match status" value="1"/>
</dbReference>
<dbReference type="InterPro" id="IPR002067">
    <property type="entry name" value="MCP"/>
</dbReference>
<dbReference type="GO" id="GO:0016020">
    <property type="term" value="C:membrane"/>
    <property type="evidence" value="ECO:0007669"/>
    <property type="project" value="UniProtKB-SubCell"/>
</dbReference>
<dbReference type="InterPro" id="IPR050391">
    <property type="entry name" value="Mito_Metabolite_Transporter"/>
</dbReference>
<evidence type="ECO:0000256" key="10">
    <source>
        <dbReference type="SAM" id="Phobius"/>
    </source>
</evidence>
<evidence type="ECO:0000256" key="4">
    <source>
        <dbReference type="ARBA" id="ARBA00022692"/>
    </source>
</evidence>
<sequence>MSASTEEVRVPTLAKFATGGISGVIAQSSTHPMDVVKIRMQVSRSSLRDTILETFHASGVRGFYTGLTAAILRQLTYTTTRLGMYNTLLDVAEQQFGRLNYATMISFGMVAGVMGSFVGTPTDLVLVRMVADINLPPEKRRNYRNAISGILDIWRTEGFFRLWRGAVPTMGRAAVVNGTQLGTYTRAKMILQDTGYIQNGMLLQFVAAMISSVITCCASIPVDVAKTRIQNWRHSAKPTSVMATIVNIARTEGVMSLWRGFLPYYSRAAPNTVITMVCLDQLQRTYFKLFPVS</sequence>
<keyword evidence="12" id="KW-1185">Reference proteome</keyword>
<proteinExistence type="inferred from homology"/>
<evidence type="ECO:0000313" key="12">
    <source>
        <dbReference type="Proteomes" id="UP000053097"/>
    </source>
</evidence>
<dbReference type="InterPro" id="IPR023395">
    <property type="entry name" value="MCP_dom_sf"/>
</dbReference>
<name>A0A026WN94_OOCBI</name>
<keyword evidence="7 8" id="KW-0472">Membrane</keyword>
<dbReference type="InterPro" id="IPR018108">
    <property type="entry name" value="MCP_transmembrane"/>
</dbReference>
<reference evidence="11 12" key="1">
    <citation type="journal article" date="2014" name="Curr. Biol.">
        <title>The genome of the clonal raider ant Cerapachys biroi.</title>
        <authorList>
            <person name="Oxley P.R."/>
            <person name="Ji L."/>
            <person name="Fetter-Pruneda I."/>
            <person name="McKenzie S.K."/>
            <person name="Li C."/>
            <person name="Hu H."/>
            <person name="Zhang G."/>
            <person name="Kronauer D.J."/>
        </authorList>
    </citation>
    <scope>NUCLEOTIDE SEQUENCE [LARGE SCALE GENOMIC DNA]</scope>
</reference>
<dbReference type="PROSITE" id="PS50920">
    <property type="entry name" value="SOLCAR"/>
    <property type="match status" value="3"/>
</dbReference>
<keyword evidence="6 10" id="KW-1133">Transmembrane helix</keyword>
<feature type="repeat" description="Solcar" evidence="8">
    <location>
        <begin position="99"/>
        <end position="190"/>
    </location>
</feature>
<keyword evidence="3 9" id="KW-0813">Transport</keyword>
<keyword evidence="5" id="KW-0677">Repeat</keyword>
<feature type="repeat" description="Solcar" evidence="8">
    <location>
        <begin position="199"/>
        <end position="285"/>
    </location>
</feature>
<dbReference type="GO" id="GO:0055085">
    <property type="term" value="P:transmembrane transport"/>
    <property type="evidence" value="ECO:0007669"/>
    <property type="project" value="InterPro"/>
</dbReference>
<comment type="similarity">
    <text evidence="2 9">Belongs to the mitochondrial carrier (TC 2.A.29) family.</text>
</comment>
<dbReference type="Gene3D" id="1.50.40.10">
    <property type="entry name" value="Mitochondrial carrier domain"/>
    <property type="match status" value="1"/>
</dbReference>
<evidence type="ECO:0000256" key="8">
    <source>
        <dbReference type="PROSITE-ProRule" id="PRU00282"/>
    </source>
</evidence>
<dbReference type="Pfam" id="PF00153">
    <property type="entry name" value="Mito_carr"/>
    <property type="match status" value="3"/>
</dbReference>
<evidence type="ECO:0000256" key="1">
    <source>
        <dbReference type="ARBA" id="ARBA00004141"/>
    </source>
</evidence>
<keyword evidence="4 8" id="KW-0812">Transmembrane</keyword>
<accession>A0A026WN94</accession>
<feature type="repeat" description="Solcar" evidence="8">
    <location>
        <begin position="10"/>
        <end position="91"/>
    </location>
</feature>
<comment type="subcellular location">
    <subcellularLocation>
        <location evidence="1">Membrane</location>
        <topology evidence="1">Multi-pass membrane protein</topology>
    </subcellularLocation>
</comment>
<evidence type="ECO:0000256" key="3">
    <source>
        <dbReference type="ARBA" id="ARBA00022448"/>
    </source>
</evidence>
<protein>
    <submittedName>
        <fullName evidence="11">Mitochondrial 2-oxoglutarate/malate carrier protein</fullName>
    </submittedName>
</protein>
<dbReference type="OMA" id="PNTVITM"/>
<dbReference type="PANTHER" id="PTHR45618">
    <property type="entry name" value="MITOCHONDRIAL DICARBOXYLATE CARRIER-RELATED"/>
    <property type="match status" value="1"/>
</dbReference>
<feature type="transmembrane region" description="Helical" evidence="10">
    <location>
        <begin position="99"/>
        <end position="119"/>
    </location>
</feature>
<dbReference type="Proteomes" id="UP000053097">
    <property type="component" value="Unassembled WGS sequence"/>
</dbReference>
<evidence type="ECO:0000256" key="6">
    <source>
        <dbReference type="ARBA" id="ARBA00022989"/>
    </source>
</evidence>
<organism evidence="11 12">
    <name type="scientific">Ooceraea biroi</name>
    <name type="common">Clonal raider ant</name>
    <name type="synonym">Cerapachys biroi</name>
    <dbReference type="NCBI Taxonomy" id="2015173"/>
    <lineage>
        <taxon>Eukaryota</taxon>
        <taxon>Metazoa</taxon>
        <taxon>Ecdysozoa</taxon>
        <taxon>Arthropoda</taxon>
        <taxon>Hexapoda</taxon>
        <taxon>Insecta</taxon>
        <taxon>Pterygota</taxon>
        <taxon>Neoptera</taxon>
        <taxon>Endopterygota</taxon>
        <taxon>Hymenoptera</taxon>
        <taxon>Apocrita</taxon>
        <taxon>Aculeata</taxon>
        <taxon>Formicoidea</taxon>
        <taxon>Formicidae</taxon>
        <taxon>Dorylinae</taxon>
        <taxon>Ooceraea</taxon>
    </lineage>
</organism>
<evidence type="ECO:0000256" key="2">
    <source>
        <dbReference type="ARBA" id="ARBA00006375"/>
    </source>
</evidence>
<dbReference type="EMBL" id="KK107148">
    <property type="protein sequence ID" value="EZA57438.1"/>
    <property type="molecule type" value="Genomic_DNA"/>
</dbReference>
<evidence type="ECO:0000256" key="5">
    <source>
        <dbReference type="ARBA" id="ARBA00022737"/>
    </source>
</evidence>
<evidence type="ECO:0000256" key="9">
    <source>
        <dbReference type="RuleBase" id="RU000488"/>
    </source>
</evidence>
<feature type="transmembrane region" description="Helical" evidence="10">
    <location>
        <begin position="201"/>
        <end position="225"/>
    </location>
</feature>
<gene>
    <name evidence="11" type="ORF">X777_02446</name>
</gene>
<dbReference type="AlphaFoldDB" id="A0A026WN94"/>
<dbReference type="PRINTS" id="PR00926">
    <property type="entry name" value="MITOCARRIER"/>
</dbReference>